<accession>A0A803QRS3</accession>
<proteinExistence type="predicted"/>
<dbReference type="EnsemblPlants" id="evm.model.ctgX167.1">
    <property type="protein sequence ID" value="cds.evm.model.ctgX167.1"/>
    <property type="gene ID" value="evm.TU.ctgX167.1"/>
</dbReference>
<dbReference type="Gramene" id="evm.model.ctgX167.1">
    <property type="protein sequence ID" value="cds.evm.model.ctgX167.1"/>
    <property type="gene ID" value="evm.TU.ctgX167.1"/>
</dbReference>
<name>A0A803QRS3_CANSA</name>
<sequence>MRSGIGFFLSNANMKRFDRKEKCDDSHLWKCILEARNIILKGSLAFCLVESQLTFGVNLGFLGWNLWTLRTDGQTSKKEDTTRTIADLSTGNAWNKEVVLQFLE</sequence>
<protein>
    <submittedName>
        <fullName evidence="1">Uncharacterized protein</fullName>
    </submittedName>
</protein>
<organism evidence="1 2">
    <name type="scientific">Cannabis sativa</name>
    <name type="common">Hemp</name>
    <name type="synonym">Marijuana</name>
    <dbReference type="NCBI Taxonomy" id="3483"/>
    <lineage>
        <taxon>Eukaryota</taxon>
        <taxon>Viridiplantae</taxon>
        <taxon>Streptophyta</taxon>
        <taxon>Embryophyta</taxon>
        <taxon>Tracheophyta</taxon>
        <taxon>Spermatophyta</taxon>
        <taxon>Magnoliopsida</taxon>
        <taxon>eudicotyledons</taxon>
        <taxon>Gunneridae</taxon>
        <taxon>Pentapetalae</taxon>
        <taxon>rosids</taxon>
        <taxon>fabids</taxon>
        <taxon>Rosales</taxon>
        <taxon>Cannabaceae</taxon>
        <taxon>Cannabis</taxon>
    </lineage>
</organism>
<keyword evidence="2" id="KW-1185">Reference proteome</keyword>
<dbReference type="AlphaFoldDB" id="A0A803QRS3"/>
<dbReference type="Proteomes" id="UP000596661">
    <property type="component" value="Unassembled WGS sequence"/>
</dbReference>
<reference evidence="1" key="1">
    <citation type="submission" date="2021-03" db="UniProtKB">
        <authorList>
            <consortium name="EnsemblPlants"/>
        </authorList>
    </citation>
    <scope>IDENTIFICATION</scope>
</reference>
<evidence type="ECO:0000313" key="2">
    <source>
        <dbReference type="Proteomes" id="UP000596661"/>
    </source>
</evidence>
<evidence type="ECO:0000313" key="1">
    <source>
        <dbReference type="EnsemblPlants" id="cds.evm.model.ctgX167.1"/>
    </source>
</evidence>